<feature type="domain" description="PilZ" evidence="1">
    <location>
        <begin position="135"/>
        <end position="231"/>
    </location>
</feature>
<dbReference type="Gene3D" id="2.30.110.10">
    <property type="entry name" value="Electron Transport, Fmn-binding Protein, Chain A"/>
    <property type="match status" value="1"/>
</dbReference>
<sequence>MTQQTQQSPFKSIKDRIKANKEKGISIQGPDVMDYLYPASKVGIEVITPTGQLRSLPAVLIGADKARIIYFSLPATTPADAALYCQPGYRLTAAIICERGVGAMLCFEGFIEQFNKQPQLFTMRQPESMTLFKIRKEIRYPISCTGVALFAQHPLNIHLVDFSLAGCAFSTHHQAPTIPLNHSLELRLDASSANGMPYQLTGTVRNQRQINNYPVYGMQFDAAGLQQSETFLKHLEFNGHQMVVRTQAGTVANIAMGHSAP</sequence>
<dbReference type="Proteomes" id="UP000595481">
    <property type="component" value="Chromosome"/>
</dbReference>
<protein>
    <submittedName>
        <fullName evidence="2">PilZ domain-containing protein</fullName>
    </submittedName>
</protein>
<evidence type="ECO:0000313" key="3">
    <source>
        <dbReference type="Proteomes" id="UP000595481"/>
    </source>
</evidence>
<dbReference type="Pfam" id="PF07238">
    <property type="entry name" value="PilZ"/>
    <property type="match status" value="1"/>
</dbReference>
<reference evidence="2 3" key="1">
    <citation type="submission" date="2020-12" db="EMBL/GenBank/DDBJ databases">
        <title>FDA dAtabase for Regulatory Grade micrObial Sequences (FDA-ARGOS): Supporting development and validation of Infectious Disease Dx tests.</title>
        <authorList>
            <person name="Sproer C."/>
            <person name="Gronow S."/>
            <person name="Severitt S."/>
            <person name="Schroder I."/>
            <person name="Tallon L."/>
            <person name="Sadzewicz L."/>
            <person name="Zhao X."/>
            <person name="Boylan J."/>
            <person name="Ott S."/>
            <person name="Bowen H."/>
            <person name="Vavikolanu K."/>
            <person name="Mehta A."/>
            <person name="Aluvathingal J."/>
            <person name="Nadendla S."/>
            <person name="Lowell S."/>
            <person name="Myers T."/>
            <person name="Yan Y."/>
            <person name="Sichtig H."/>
        </authorList>
    </citation>
    <scope>NUCLEOTIDE SEQUENCE [LARGE SCALE GENOMIC DNA]</scope>
    <source>
        <strain evidence="2 3">FDAARGOS_986</strain>
    </source>
</reference>
<evidence type="ECO:0000259" key="1">
    <source>
        <dbReference type="Pfam" id="PF07238"/>
    </source>
</evidence>
<dbReference type="InterPro" id="IPR009875">
    <property type="entry name" value="PilZ_domain"/>
</dbReference>
<organism evidence="2 3">
    <name type="scientific">Aeromonas jandaei</name>
    <dbReference type="NCBI Taxonomy" id="650"/>
    <lineage>
        <taxon>Bacteria</taxon>
        <taxon>Pseudomonadati</taxon>
        <taxon>Pseudomonadota</taxon>
        <taxon>Gammaproteobacteria</taxon>
        <taxon>Aeromonadales</taxon>
        <taxon>Aeromonadaceae</taxon>
        <taxon>Aeromonas</taxon>
    </lineage>
</organism>
<dbReference type="EMBL" id="CP066092">
    <property type="protein sequence ID" value="QQB20197.1"/>
    <property type="molecule type" value="Genomic_DNA"/>
</dbReference>
<gene>
    <name evidence="2" type="ORF">I6H43_01180</name>
</gene>
<keyword evidence="3" id="KW-1185">Reference proteome</keyword>
<proteinExistence type="predicted"/>
<dbReference type="RefSeq" id="WP_042032097.1">
    <property type="nucleotide sequence ID" value="NZ_CAWMFX010000037.1"/>
</dbReference>
<dbReference type="SUPFAM" id="SSF141371">
    <property type="entry name" value="PilZ domain-like"/>
    <property type="match status" value="2"/>
</dbReference>
<evidence type="ECO:0000313" key="2">
    <source>
        <dbReference type="EMBL" id="QQB20197.1"/>
    </source>
</evidence>
<name>A0A7T4DP29_AERJA</name>
<accession>A0A7T4DP29</accession>
<dbReference type="InterPro" id="IPR012349">
    <property type="entry name" value="Split_barrel_FMN-bd"/>
</dbReference>
<dbReference type="GeneID" id="69549856"/>
<dbReference type="Gene3D" id="2.40.10.220">
    <property type="entry name" value="predicted glycosyltransferase like domains"/>
    <property type="match status" value="1"/>
</dbReference>